<proteinExistence type="inferred from homology"/>
<dbReference type="InterPro" id="IPR029033">
    <property type="entry name" value="His_PPase_superfam"/>
</dbReference>
<dbReference type="InterPro" id="IPR000560">
    <property type="entry name" value="His_Pase_clade-2"/>
</dbReference>
<dbReference type="SUPFAM" id="SSF53254">
    <property type="entry name" value="Phosphoglycerate mutase-like"/>
    <property type="match status" value="1"/>
</dbReference>
<dbReference type="CDD" id="cd07061">
    <property type="entry name" value="HP_HAP_like"/>
    <property type="match status" value="1"/>
</dbReference>
<keyword evidence="4" id="KW-1185">Reference proteome</keyword>
<dbReference type="Gene3D" id="3.40.50.1240">
    <property type="entry name" value="Phosphoglycerate mutase-like"/>
    <property type="match status" value="2"/>
</dbReference>
<protein>
    <submittedName>
        <fullName evidence="3">Histidine-type phosphatase</fullName>
    </submittedName>
</protein>
<evidence type="ECO:0000256" key="2">
    <source>
        <dbReference type="ARBA" id="ARBA00022801"/>
    </source>
</evidence>
<gene>
    <name evidence="3" type="ORF">D0Y96_02280</name>
</gene>
<keyword evidence="2" id="KW-0378">Hydrolase</keyword>
<organism evidence="3 4">
    <name type="scientific">Paracidobacterium acidisoli</name>
    <dbReference type="NCBI Taxonomy" id="2303751"/>
    <lineage>
        <taxon>Bacteria</taxon>
        <taxon>Pseudomonadati</taxon>
        <taxon>Acidobacteriota</taxon>
        <taxon>Terriglobia</taxon>
        <taxon>Terriglobales</taxon>
        <taxon>Acidobacteriaceae</taxon>
        <taxon>Paracidobacterium</taxon>
    </lineage>
</organism>
<dbReference type="EMBL" id="QVQT01000001">
    <property type="protein sequence ID" value="RFU18413.1"/>
    <property type="molecule type" value="Genomic_DNA"/>
</dbReference>
<dbReference type="AlphaFoldDB" id="A0A372IVI5"/>
<reference evidence="3 4" key="1">
    <citation type="submission" date="2018-08" db="EMBL/GenBank/DDBJ databases">
        <title>Acidipila sp. 4G-K13, an acidobacterium isolated from forest soil.</title>
        <authorList>
            <person name="Gao Z.-H."/>
            <person name="Qiu L.-H."/>
        </authorList>
    </citation>
    <scope>NUCLEOTIDE SEQUENCE [LARGE SCALE GENOMIC DNA]</scope>
    <source>
        <strain evidence="3 4">4G-K13</strain>
    </source>
</reference>
<accession>A0A372IVI5</accession>
<dbReference type="GO" id="GO:0050308">
    <property type="term" value="F:sugar-phosphatase activity"/>
    <property type="evidence" value="ECO:0007669"/>
    <property type="project" value="TreeGrafter"/>
</dbReference>
<comment type="caution">
    <text evidence="3">The sequence shown here is derived from an EMBL/GenBank/DDBJ whole genome shotgun (WGS) entry which is preliminary data.</text>
</comment>
<evidence type="ECO:0000313" key="4">
    <source>
        <dbReference type="Proteomes" id="UP000264702"/>
    </source>
</evidence>
<dbReference type="InterPro" id="IPR033379">
    <property type="entry name" value="Acid_Pase_AS"/>
</dbReference>
<dbReference type="PROSITE" id="PS00616">
    <property type="entry name" value="HIS_ACID_PHOSPHAT_1"/>
    <property type="match status" value="1"/>
</dbReference>
<name>A0A372IVI5_9BACT</name>
<dbReference type="Proteomes" id="UP000264702">
    <property type="component" value="Unassembled WGS sequence"/>
</dbReference>
<dbReference type="Pfam" id="PF00328">
    <property type="entry name" value="His_Phos_2"/>
    <property type="match status" value="1"/>
</dbReference>
<dbReference type="GO" id="GO:0030288">
    <property type="term" value="C:outer membrane-bounded periplasmic space"/>
    <property type="evidence" value="ECO:0007669"/>
    <property type="project" value="TreeGrafter"/>
</dbReference>
<dbReference type="PANTHER" id="PTHR11567">
    <property type="entry name" value="ACID PHOSPHATASE-RELATED"/>
    <property type="match status" value="1"/>
</dbReference>
<dbReference type="PANTHER" id="PTHR11567:SF110">
    <property type="entry name" value="2-PHOSPHOXYLOSE PHOSPHATASE 1"/>
    <property type="match status" value="1"/>
</dbReference>
<sequence length="443" mass="47323">MRRGLAAEGPIMPKALRAVLPVLLAAIVFAPALRAAASSAPSGEGSDLRLVIVLGRHGVRAPIGSEIRDNAYNADPWPQWPVAPGVLTAHGATLLRYMGAYYRQAYRGLLGDSSVCAPEAFYIAANNAQRTLATAQAIAEGLAPGCALDIHSHPKGEADPLFNPGAFVAHQDRALAAAAISGRLGGHPEWWPHSYQRSLEELEQILSAGRPPAPGKKSLLDAPQTAPSTMGGDLFAMQTPVSAGADFAEHFLLQYTEGMPMSQVGWGRVSRPVLDDLMGMNTRYHDFVLRTPYLAQVGASHLADHIDRTLRQAAAGQPVDGALGSPAEKFVFLSGHDSNETWLGGLLRLNWLLPDQPFDATPPGSALVFELHQPPHAEPYVRAYFISATLDQMRNAVPLTEAQPPSVAPIFIPGCSRAEPGYPCPLSGFHRMVGQAIDPAFTK</sequence>
<comment type="similarity">
    <text evidence="1">Belongs to the histidine acid phosphatase family.</text>
</comment>
<evidence type="ECO:0000313" key="3">
    <source>
        <dbReference type="EMBL" id="RFU18413.1"/>
    </source>
</evidence>
<evidence type="ECO:0000256" key="1">
    <source>
        <dbReference type="ARBA" id="ARBA00005375"/>
    </source>
</evidence>
<dbReference type="InterPro" id="IPR050645">
    <property type="entry name" value="Histidine_acid_phosphatase"/>
</dbReference>